<keyword evidence="1" id="KW-0863">Zinc-finger</keyword>
<feature type="compositionally biased region" description="Polar residues" evidence="2">
    <location>
        <begin position="18"/>
        <end position="29"/>
    </location>
</feature>
<feature type="region of interest" description="Disordered" evidence="2">
    <location>
        <begin position="141"/>
        <end position="187"/>
    </location>
</feature>
<reference evidence="4" key="1">
    <citation type="submission" date="2019-10" db="EMBL/GenBank/DDBJ databases">
        <title>Conservation and host-specific expression of non-tandemly repeated heterogenous ribosome RNA gene in arbuscular mycorrhizal fungi.</title>
        <authorList>
            <person name="Maeda T."/>
            <person name="Kobayashi Y."/>
            <person name="Nakagawa T."/>
            <person name="Ezawa T."/>
            <person name="Yamaguchi K."/>
            <person name="Bino T."/>
            <person name="Nishimoto Y."/>
            <person name="Shigenobu S."/>
            <person name="Kawaguchi M."/>
        </authorList>
    </citation>
    <scope>NUCLEOTIDE SEQUENCE</scope>
    <source>
        <strain evidence="4">HR1</strain>
    </source>
</reference>
<dbReference type="GO" id="GO:0003676">
    <property type="term" value="F:nucleic acid binding"/>
    <property type="evidence" value="ECO:0007669"/>
    <property type="project" value="InterPro"/>
</dbReference>
<dbReference type="PANTHER" id="PTHR33223:SF6">
    <property type="entry name" value="CCHC-TYPE DOMAIN-CONTAINING PROTEIN"/>
    <property type="match status" value="1"/>
</dbReference>
<feature type="domain" description="CCHC-type" evidence="3">
    <location>
        <begin position="727"/>
        <end position="741"/>
    </location>
</feature>
<dbReference type="SUPFAM" id="SSF57756">
    <property type="entry name" value="Retrovirus zinc finger-like domains"/>
    <property type="match status" value="1"/>
</dbReference>
<dbReference type="Proteomes" id="UP000615446">
    <property type="component" value="Unassembled WGS sequence"/>
</dbReference>
<dbReference type="PANTHER" id="PTHR33223">
    <property type="entry name" value="CCHC-TYPE DOMAIN-CONTAINING PROTEIN"/>
    <property type="match status" value="1"/>
</dbReference>
<evidence type="ECO:0000313" key="4">
    <source>
        <dbReference type="EMBL" id="GES78575.1"/>
    </source>
</evidence>
<dbReference type="Gene3D" id="4.10.60.10">
    <property type="entry name" value="Zinc finger, CCHC-type"/>
    <property type="match status" value="1"/>
</dbReference>
<dbReference type="OrthoDB" id="2432760at2759"/>
<gene>
    <name evidence="4" type="ORF">RCL2_000589300</name>
</gene>
<keyword evidence="1" id="KW-0479">Metal-binding</keyword>
<dbReference type="SMART" id="SM00343">
    <property type="entry name" value="ZnF_C2HC"/>
    <property type="match status" value="1"/>
</dbReference>
<accession>A0A8H3QF70</accession>
<feature type="compositionally biased region" description="Acidic residues" evidence="2">
    <location>
        <begin position="149"/>
        <end position="162"/>
    </location>
</feature>
<dbReference type="Pfam" id="PF03732">
    <property type="entry name" value="Retrotrans_gag"/>
    <property type="match status" value="1"/>
</dbReference>
<feature type="region of interest" description="Disordered" evidence="2">
    <location>
        <begin position="1"/>
        <end position="37"/>
    </location>
</feature>
<evidence type="ECO:0000256" key="2">
    <source>
        <dbReference type="SAM" id="MobiDB-lite"/>
    </source>
</evidence>
<dbReference type="EMBL" id="BLAL01000040">
    <property type="protein sequence ID" value="GES78575.1"/>
    <property type="molecule type" value="Genomic_DNA"/>
</dbReference>
<dbReference type="Pfam" id="PF00098">
    <property type="entry name" value="zf-CCHC"/>
    <property type="match status" value="1"/>
</dbReference>
<organism evidence="4 5">
    <name type="scientific">Rhizophagus clarus</name>
    <dbReference type="NCBI Taxonomy" id="94130"/>
    <lineage>
        <taxon>Eukaryota</taxon>
        <taxon>Fungi</taxon>
        <taxon>Fungi incertae sedis</taxon>
        <taxon>Mucoromycota</taxon>
        <taxon>Glomeromycotina</taxon>
        <taxon>Glomeromycetes</taxon>
        <taxon>Glomerales</taxon>
        <taxon>Glomeraceae</taxon>
        <taxon>Rhizophagus</taxon>
    </lineage>
</organism>
<evidence type="ECO:0000313" key="5">
    <source>
        <dbReference type="Proteomes" id="UP000615446"/>
    </source>
</evidence>
<sequence>MASPQNSDKKVPAKGPDGTTSFITNQTKGKSPDTADANIVPNLTLRTLNTNKKYIDQVKSHHQQHQQHNINQTALPEEIIKQYPDPTSVKEKDQDKRINLLQHMVFTIRYKNMPAEGLENVVADIAQIWDTTTGFVRMERLIKQPSDPNNDDGDQKDDDDEEVVSRHGQSGINEDDDDSDDYVLRIPDSSEPTQEILKLTELEQERLDRNLQHFKLITLESSINDALRNIIKPEPLEIKSAPNSPIPKSSFNNAYIPVTNVNTHATIIPEYSVRTFSWKDKTTNVEDNKIEGEYNLIINDTSFEQIEKGDSGLINFNNTLSSYMTTITNLSISTAKTARPDVTIRNPTIGNINLGGSSSDSSKVQGTTQVKFKSPVKKSIPTGNFSTTQPFLGINLALTTNLNIVAVPLSGGNLHNITTSNVSSQNTQPAYPIIQPAPMDNADLLTQLLQGFNQILSANQHHSSPTSNIRKESRLVDFPKFKGGNQDPIEWLEAFDRACKANCVSIDRRMDVVPSYLKGTALTWFNTVGAREWENSLNRNQSFTHLFEAQFCNPFKMSQWKHQLRNRKQRAGETIDEYTSAMEELWKRIDLKRKRTELDRISEYVEGLRPEFIVPMQSAMPQTVKEAINKAKATETAFSMGTDLSAYSLTPGYLPNLYGATIPAQVAHAAFVSQNLSTPSVATDSIEEIIERKLKEQIERVLNRNNYNNSYNNSSNNNIRRNNRDKKCYNCNKKGHIARECWNKNKDQSNRPNNRGNN</sequence>
<protein>
    <recommendedName>
        <fullName evidence="3">CCHC-type domain-containing protein</fullName>
    </recommendedName>
</protein>
<evidence type="ECO:0000256" key="1">
    <source>
        <dbReference type="PROSITE-ProRule" id="PRU00047"/>
    </source>
</evidence>
<proteinExistence type="predicted"/>
<dbReference type="PROSITE" id="PS50158">
    <property type="entry name" value="ZF_CCHC"/>
    <property type="match status" value="1"/>
</dbReference>
<comment type="caution">
    <text evidence="4">The sequence shown here is derived from an EMBL/GenBank/DDBJ whole genome shotgun (WGS) entry which is preliminary data.</text>
</comment>
<dbReference type="InterPro" id="IPR001878">
    <property type="entry name" value="Znf_CCHC"/>
</dbReference>
<dbReference type="AlphaFoldDB" id="A0A8H3QF70"/>
<dbReference type="InterPro" id="IPR005162">
    <property type="entry name" value="Retrotrans_gag_dom"/>
</dbReference>
<name>A0A8H3QF70_9GLOM</name>
<keyword evidence="1" id="KW-0862">Zinc</keyword>
<evidence type="ECO:0000259" key="3">
    <source>
        <dbReference type="PROSITE" id="PS50158"/>
    </source>
</evidence>
<dbReference type="InterPro" id="IPR036875">
    <property type="entry name" value="Znf_CCHC_sf"/>
</dbReference>
<dbReference type="GO" id="GO:0008270">
    <property type="term" value="F:zinc ion binding"/>
    <property type="evidence" value="ECO:0007669"/>
    <property type="project" value="UniProtKB-KW"/>
</dbReference>